<dbReference type="SUPFAM" id="SSF55136">
    <property type="entry name" value="Probable bacterial effector-binding domain"/>
    <property type="match status" value="1"/>
</dbReference>
<gene>
    <name evidence="2" type="ORF">DFR66_11227</name>
    <name evidence="3" type="ORF">IQ02_02244</name>
</gene>
<dbReference type="InterPro" id="IPR011256">
    <property type="entry name" value="Reg_factor_effector_dom_sf"/>
</dbReference>
<dbReference type="Gene3D" id="3.20.80.10">
    <property type="entry name" value="Regulatory factor, effector binding domain"/>
    <property type="match status" value="1"/>
</dbReference>
<keyword evidence="1" id="KW-0472">Membrane</keyword>
<dbReference type="RefSeq" id="WP_114754857.1">
    <property type="nucleotide sequence ID" value="NZ_QQBA01000012.1"/>
</dbReference>
<dbReference type="OrthoDB" id="1421367at2"/>
<proteinExistence type="predicted"/>
<dbReference type="Proteomes" id="UP000321392">
    <property type="component" value="Unassembled WGS sequence"/>
</dbReference>
<reference evidence="3 5" key="1">
    <citation type="journal article" date="2015" name="Stand. Genomic Sci.">
        <title>Genomic Encyclopedia of Bacterial and Archaeal Type Strains, Phase III: the genomes of soil and plant-associated and newly described type strains.</title>
        <authorList>
            <person name="Whitman W.B."/>
            <person name="Woyke T."/>
            <person name="Klenk H.P."/>
            <person name="Zhou Y."/>
            <person name="Lilburn T.G."/>
            <person name="Beck B.J."/>
            <person name="De Vos P."/>
            <person name="Vandamme P."/>
            <person name="Eisen J.A."/>
            <person name="Garrity G."/>
            <person name="Hugenholtz P."/>
            <person name="Kyrpides N.C."/>
        </authorList>
    </citation>
    <scope>NUCLEOTIDE SEQUENCE [LARGE SCALE GENOMIC DNA]</scope>
    <source>
        <strain evidence="3 5">CGMCC 1.5380</strain>
    </source>
</reference>
<sequence length="306" mass="35595">MAVRKKIIIGFSILLSLFLVWYLFIKETDYCISFKVNAATGTVFQGIQEWTDAQALSELEKYVILEKRNFDFIKHGMTKKEVQMHYTWDIISVNDSVTKVNVGIKDLNHSWYNKVTAPFFNTDFKEQQIKKISDFKKGLSEHLKKFKVKIEGEGFSEETFVAYISITSVLQEKARKMIANDAIITGFLFENQIKIKGKPYLEIVKWDADKETINFNYCFPVEKSDKNIGNDVVKFKSLPPLKGLKATYFGNFRTSDRAWFSLIDYAKRNNIKIKNTPLEHFLNNPFLGGNELDWKTEILIPFDEKL</sequence>
<name>A0A562PMC7_9FLAO</name>
<keyword evidence="1" id="KW-0812">Transmembrane</keyword>
<evidence type="ECO:0000256" key="1">
    <source>
        <dbReference type="SAM" id="Phobius"/>
    </source>
</evidence>
<protein>
    <submittedName>
        <fullName evidence="3">Effector-binding domain-containing protein</fullName>
    </submittedName>
</protein>
<dbReference type="AlphaFoldDB" id="A0A562PMC7"/>
<feature type="transmembrane region" description="Helical" evidence="1">
    <location>
        <begin position="7"/>
        <end position="25"/>
    </location>
</feature>
<organism evidence="3 5">
    <name type="scientific">Flavobacterium glaciei</name>
    <dbReference type="NCBI Taxonomy" id="386300"/>
    <lineage>
        <taxon>Bacteria</taxon>
        <taxon>Pseudomonadati</taxon>
        <taxon>Bacteroidota</taxon>
        <taxon>Flavobacteriia</taxon>
        <taxon>Flavobacteriales</taxon>
        <taxon>Flavobacteriaceae</taxon>
        <taxon>Flavobacterium</taxon>
    </lineage>
</organism>
<dbReference type="EMBL" id="VLKX01000012">
    <property type="protein sequence ID" value="TWI45569.1"/>
    <property type="molecule type" value="Genomic_DNA"/>
</dbReference>
<dbReference type="Proteomes" id="UP000254518">
    <property type="component" value="Unassembled WGS sequence"/>
</dbReference>
<evidence type="ECO:0000313" key="4">
    <source>
        <dbReference type="Proteomes" id="UP000254518"/>
    </source>
</evidence>
<reference evidence="2 4" key="2">
    <citation type="submission" date="2018-07" db="EMBL/GenBank/DDBJ databases">
        <title>Genomic Encyclopedia of Type Strains, Phase IV (KMG-IV): sequencing the most valuable type-strain genomes for metagenomic binning, comparative biology and taxonomic classification.</title>
        <authorList>
            <person name="Goeker M."/>
        </authorList>
    </citation>
    <scope>NUCLEOTIDE SEQUENCE [LARGE SCALE GENOMIC DNA]</scope>
    <source>
        <strain evidence="2 4">DSM 19728</strain>
    </source>
</reference>
<dbReference type="EMBL" id="QQBA01000012">
    <property type="protein sequence ID" value="RDI52183.1"/>
    <property type="molecule type" value="Genomic_DNA"/>
</dbReference>
<accession>A0A562PMC7</accession>
<evidence type="ECO:0000313" key="3">
    <source>
        <dbReference type="EMBL" id="TWI45569.1"/>
    </source>
</evidence>
<comment type="caution">
    <text evidence="3">The sequence shown here is derived from an EMBL/GenBank/DDBJ whole genome shotgun (WGS) entry which is preliminary data.</text>
</comment>
<keyword evidence="1" id="KW-1133">Transmembrane helix</keyword>
<evidence type="ECO:0000313" key="2">
    <source>
        <dbReference type="EMBL" id="RDI52183.1"/>
    </source>
</evidence>
<evidence type="ECO:0000313" key="5">
    <source>
        <dbReference type="Proteomes" id="UP000321392"/>
    </source>
</evidence>
<reference evidence="3" key="3">
    <citation type="submission" date="2019-07" db="EMBL/GenBank/DDBJ databases">
        <authorList>
            <person name="Whitman W."/>
            <person name="Huntemann M."/>
            <person name="Clum A."/>
            <person name="Pillay M."/>
            <person name="Palaniappan K."/>
            <person name="Varghese N."/>
            <person name="Mikhailova N."/>
            <person name="Stamatis D."/>
            <person name="Reddy T."/>
            <person name="Daum C."/>
            <person name="Shapiro N."/>
            <person name="Ivanova N."/>
            <person name="Kyrpides N."/>
            <person name="Woyke T."/>
        </authorList>
    </citation>
    <scope>NUCLEOTIDE SEQUENCE</scope>
    <source>
        <strain evidence="3">CGMCC 1.5380</strain>
    </source>
</reference>
<keyword evidence="4" id="KW-1185">Reference proteome</keyword>